<feature type="non-terminal residue" evidence="2">
    <location>
        <position position="1"/>
    </location>
</feature>
<evidence type="ECO:0000259" key="1">
    <source>
        <dbReference type="PROSITE" id="PS51762"/>
    </source>
</evidence>
<dbReference type="FunFam" id="2.60.120.200:FF:000179">
    <property type="entry name" value="Unplaced genomic scaffold supercont1.19, whole genome shotgun sequence"/>
    <property type="match status" value="1"/>
</dbReference>
<dbReference type="Proteomes" id="UP000054144">
    <property type="component" value="Unassembled WGS sequence"/>
</dbReference>
<feature type="domain" description="GH16" evidence="1">
    <location>
        <begin position="4"/>
        <end position="263"/>
    </location>
</feature>
<dbReference type="Gene3D" id="2.60.120.200">
    <property type="match status" value="1"/>
</dbReference>
<accession>A0A0D7ABH4</accession>
<reference evidence="2 3" key="1">
    <citation type="journal article" date="2015" name="Fungal Genet. Biol.">
        <title>Evolution of novel wood decay mechanisms in Agaricales revealed by the genome sequences of Fistulina hepatica and Cylindrobasidium torrendii.</title>
        <authorList>
            <person name="Floudas D."/>
            <person name="Held B.W."/>
            <person name="Riley R."/>
            <person name="Nagy L.G."/>
            <person name="Koehler G."/>
            <person name="Ransdell A.S."/>
            <person name="Younus H."/>
            <person name="Chow J."/>
            <person name="Chiniquy J."/>
            <person name="Lipzen A."/>
            <person name="Tritt A."/>
            <person name="Sun H."/>
            <person name="Haridas S."/>
            <person name="LaButti K."/>
            <person name="Ohm R.A."/>
            <person name="Kues U."/>
            <person name="Blanchette R.A."/>
            <person name="Grigoriev I.V."/>
            <person name="Minto R.E."/>
            <person name="Hibbett D.S."/>
        </authorList>
    </citation>
    <scope>NUCLEOTIDE SEQUENCE [LARGE SCALE GENOMIC DNA]</scope>
    <source>
        <strain evidence="2 3">ATCC 64428</strain>
    </source>
</reference>
<dbReference type="PROSITE" id="PS51762">
    <property type="entry name" value="GH16_2"/>
    <property type="match status" value="1"/>
</dbReference>
<sequence>YTLTDWYDGTNIFDEFDFYSSTDPTHGYVDYQTKEDAMSLGLAYSTSSGAAVIKLDNTTTLSSGAYRNSVRISSSKTWNSGLFVADLSEMPWGCSLWPAYWTLGSGTWPYAGEIDIVEGVNLQDHNQVTLHTSSGCSLSNDGLSTTSSYPGNTDCDSTGSSNTGCYYDSTDTQSYGSDFNSAGGGVFAHILNSTGIYVWFFTRESIPADITTGIAPQPDTWAAPMAIYTDTSCDIASHFVEQSLVFDITLCGDWAGSAYPSSSCPSTTGYSNCIDVVANPDNYPCASFTINYIKVF</sequence>
<protein>
    <recommendedName>
        <fullName evidence="1">GH16 domain-containing protein</fullName>
    </recommendedName>
</protein>
<name>A0A0D7ABH4_9AGAR</name>
<feature type="non-terminal residue" evidence="2">
    <location>
        <position position="296"/>
    </location>
</feature>
<dbReference type="OrthoDB" id="192832at2759"/>
<dbReference type="GO" id="GO:0004553">
    <property type="term" value="F:hydrolase activity, hydrolyzing O-glycosyl compounds"/>
    <property type="evidence" value="ECO:0007669"/>
    <property type="project" value="InterPro"/>
</dbReference>
<dbReference type="SUPFAM" id="SSF49899">
    <property type="entry name" value="Concanavalin A-like lectins/glucanases"/>
    <property type="match status" value="1"/>
</dbReference>
<dbReference type="PANTHER" id="PTHR10963:SF24">
    <property type="entry name" value="GLYCOSIDASE C21B10.07-RELATED"/>
    <property type="match status" value="1"/>
</dbReference>
<proteinExistence type="predicted"/>
<dbReference type="InterPro" id="IPR013320">
    <property type="entry name" value="ConA-like_dom_sf"/>
</dbReference>
<dbReference type="EMBL" id="KN881851">
    <property type="protein sequence ID" value="KIY48188.1"/>
    <property type="molecule type" value="Genomic_DNA"/>
</dbReference>
<evidence type="ECO:0000313" key="3">
    <source>
        <dbReference type="Proteomes" id="UP000054144"/>
    </source>
</evidence>
<dbReference type="CDD" id="cd02181">
    <property type="entry name" value="GH16_fungal_Lam16A_glucanase"/>
    <property type="match status" value="1"/>
</dbReference>
<keyword evidence="3" id="KW-1185">Reference proteome</keyword>
<dbReference type="Pfam" id="PF26113">
    <property type="entry name" value="GH16_XgeA"/>
    <property type="match status" value="1"/>
</dbReference>
<dbReference type="AlphaFoldDB" id="A0A0D7ABH4"/>
<dbReference type="InterPro" id="IPR000757">
    <property type="entry name" value="Beta-glucanase-like"/>
</dbReference>
<dbReference type="PANTHER" id="PTHR10963">
    <property type="entry name" value="GLYCOSYL HYDROLASE-RELATED"/>
    <property type="match status" value="1"/>
</dbReference>
<gene>
    <name evidence="2" type="ORF">FISHEDRAFT_8371</name>
</gene>
<organism evidence="2 3">
    <name type="scientific">Fistulina hepatica ATCC 64428</name>
    <dbReference type="NCBI Taxonomy" id="1128425"/>
    <lineage>
        <taxon>Eukaryota</taxon>
        <taxon>Fungi</taxon>
        <taxon>Dikarya</taxon>
        <taxon>Basidiomycota</taxon>
        <taxon>Agaricomycotina</taxon>
        <taxon>Agaricomycetes</taxon>
        <taxon>Agaricomycetidae</taxon>
        <taxon>Agaricales</taxon>
        <taxon>Fistulinaceae</taxon>
        <taxon>Fistulina</taxon>
    </lineage>
</organism>
<dbReference type="InterPro" id="IPR050546">
    <property type="entry name" value="Glycosyl_Hydrlase_16"/>
</dbReference>
<evidence type="ECO:0000313" key="2">
    <source>
        <dbReference type="EMBL" id="KIY48188.1"/>
    </source>
</evidence>
<dbReference type="GO" id="GO:0009251">
    <property type="term" value="P:glucan catabolic process"/>
    <property type="evidence" value="ECO:0007669"/>
    <property type="project" value="TreeGrafter"/>
</dbReference>